<evidence type="ECO:0000256" key="3">
    <source>
        <dbReference type="PROSITE-ProRule" id="PRU00023"/>
    </source>
</evidence>
<dbReference type="InterPro" id="IPR002110">
    <property type="entry name" value="Ankyrin_rpt"/>
</dbReference>
<gene>
    <name evidence="5" type="ORF">FGO68_gene16737</name>
</gene>
<dbReference type="PANTHER" id="PTHR24201">
    <property type="entry name" value="ANK_REP_REGION DOMAIN-CONTAINING PROTEIN"/>
    <property type="match status" value="1"/>
</dbReference>
<protein>
    <recommendedName>
        <fullName evidence="7">Ankyrin repeat domain-containing protein</fullName>
    </recommendedName>
</protein>
<reference evidence="5" key="1">
    <citation type="submission" date="2019-06" db="EMBL/GenBank/DDBJ databases">
        <authorList>
            <person name="Zheng W."/>
        </authorList>
    </citation>
    <scope>NUCLEOTIDE SEQUENCE</scope>
    <source>
        <strain evidence="5">QDHG01</strain>
    </source>
</reference>
<keyword evidence="2 3" id="KW-0040">ANK repeat</keyword>
<comment type="caution">
    <text evidence="5">The sequence shown here is derived from an EMBL/GenBank/DDBJ whole genome shotgun (WGS) entry which is preliminary data.</text>
</comment>
<evidence type="ECO:0000256" key="4">
    <source>
        <dbReference type="SAM" id="MobiDB-lite"/>
    </source>
</evidence>
<sequence length="360" mass="39857">MKNRNPGYLGPLLKFVGKLDSGQFCDVVFNLNEGEIVTSSAIKSMSTARLQLILQSSYQTEVNNDIPVILAVQADDNSKLQYLKEQGHVFGNPDYDGRTPIHVAARRGNFVAVQLMAETGVNISHADRWGVTPLSEAKPFPNIYNYLLGKGAKLGHARYEFSSQRVTLTDNEYRLFFASYYNDVNMMDALEYLGWNVNVQDRTKRTPLHIAAAQGSYDAVVRLLAAGANIKYVDARGNDALDDAIKAGDHKVMSYLIENALVRNQCTSFEDNIFSKGFSSALGIFNRKFEDVEITLQNSKNKTQLLTLIGANITAEQAQTYVTRQRMLSTSTNTSTATANQTTNTSNTTSEMVSQTRLSA</sequence>
<keyword evidence="1" id="KW-0677">Repeat</keyword>
<dbReference type="OrthoDB" id="10266001at2759"/>
<dbReference type="PROSITE" id="PS50297">
    <property type="entry name" value="ANK_REP_REGION"/>
    <property type="match status" value="2"/>
</dbReference>
<dbReference type="SMART" id="SM00248">
    <property type="entry name" value="ANK"/>
    <property type="match status" value="5"/>
</dbReference>
<dbReference type="EMBL" id="RRYP01019990">
    <property type="protein sequence ID" value="TNV73067.1"/>
    <property type="molecule type" value="Genomic_DNA"/>
</dbReference>
<evidence type="ECO:0000256" key="1">
    <source>
        <dbReference type="ARBA" id="ARBA00022737"/>
    </source>
</evidence>
<evidence type="ECO:0000313" key="5">
    <source>
        <dbReference type="EMBL" id="TNV73067.1"/>
    </source>
</evidence>
<dbReference type="AlphaFoldDB" id="A0A8J8SW44"/>
<name>A0A8J8SW44_HALGN</name>
<dbReference type="PROSITE" id="PS50088">
    <property type="entry name" value="ANK_REPEAT"/>
    <property type="match status" value="2"/>
</dbReference>
<dbReference type="InterPro" id="IPR050776">
    <property type="entry name" value="Ank_Repeat/CDKN_Inhibitor"/>
</dbReference>
<evidence type="ECO:0008006" key="7">
    <source>
        <dbReference type="Google" id="ProtNLM"/>
    </source>
</evidence>
<evidence type="ECO:0000313" key="6">
    <source>
        <dbReference type="Proteomes" id="UP000785679"/>
    </source>
</evidence>
<feature type="repeat" description="ANK" evidence="3">
    <location>
        <begin position="203"/>
        <end position="235"/>
    </location>
</feature>
<feature type="repeat" description="ANK" evidence="3">
    <location>
        <begin position="96"/>
        <end position="128"/>
    </location>
</feature>
<dbReference type="Gene3D" id="1.25.40.20">
    <property type="entry name" value="Ankyrin repeat-containing domain"/>
    <property type="match status" value="2"/>
</dbReference>
<dbReference type="Pfam" id="PF12796">
    <property type="entry name" value="Ank_2"/>
    <property type="match status" value="2"/>
</dbReference>
<organism evidence="5 6">
    <name type="scientific">Halteria grandinella</name>
    <dbReference type="NCBI Taxonomy" id="5974"/>
    <lineage>
        <taxon>Eukaryota</taxon>
        <taxon>Sar</taxon>
        <taxon>Alveolata</taxon>
        <taxon>Ciliophora</taxon>
        <taxon>Intramacronucleata</taxon>
        <taxon>Spirotrichea</taxon>
        <taxon>Stichotrichia</taxon>
        <taxon>Sporadotrichida</taxon>
        <taxon>Halteriidae</taxon>
        <taxon>Halteria</taxon>
    </lineage>
</organism>
<feature type="compositionally biased region" description="Low complexity" evidence="4">
    <location>
        <begin position="329"/>
        <end position="350"/>
    </location>
</feature>
<evidence type="ECO:0000256" key="2">
    <source>
        <dbReference type="ARBA" id="ARBA00023043"/>
    </source>
</evidence>
<dbReference type="SUPFAM" id="SSF48403">
    <property type="entry name" value="Ankyrin repeat"/>
    <property type="match status" value="1"/>
</dbReference>
<feature type="compositionally biased region" description="Polar residues" evidence="4">
    <location>
        <begin position="351"/>
        <end position="360"/>
    </location>
</feature>
<dbReference type="Proteomes" id="UP000785679">
    <property type="component" value="Unassembled WGS sequence"/>
</dbReference>
<accession>A0A8J8SW44</accession>
<feature type="region of interest" description="Disordered" evidence="4">
    <location>
        <begin position="329"/>
        <end position="360"/>
    </location>
</feature>
<dbReference type="InterPro" id="IPR036770">
    <property type="entry name" value="Ankyrin_rpt-contain_sf"/>
</dbReference>
<proteinExistence type="predicted"/>
<keyword evidence="6" id="KW-1185">Reference proteome</keyword>